<dbReference type="Proteomes" id="UP001310890">
    <property type="component" value="Unassembled WGS sequence"/>
</dbReference>
<feature type="compositionally biased region" description="Low complexity" evidence="1">
    <location>
        <begin position="605"/>
        <end position="616"/>
    </location>
</feature>
<name>A0AAN7YM99_9PEZI</name>
<proteinExistence type="predicted"/>
<evidence type="ECO:0000313" key="3">
    <source>
        <dbReference type="Proteomes" id="UP001310890"/>
    </source>
</evidence>
<feature type="compositionally biased region" description="Low complexity" evidence="1">
    <location>
        <begin position="646"/>
        <end position="665"/>
    </location>
</feature>
<evidence type="ECO:0008006" key="4">
    <source>
        <dbReference type="Google" id="ProtNLM"/>
    </source>
</evidence>
<reference evidence="2" key="1">
    <citation type="submission" date="2023-08" db="EMBL/GenBank/DDBJ databases">
        <title>Black Yeasts Isolated from many extreme environments.</title>
        <authorList>
            <person name="Coleine C."/>
            <person name="Stajich J.E."/>
            <person name="Selbmann L."/>
        </authorList>
    </citation>
    <scope>NUCLEOTIDE SEQUENCE</scope>
    <source>
        <strain evidence="2">CCFEE 5401</strain>
    </source>
</reference>
<accession>A0AAN7YM99</accession>
<sequence>MAKISSTARPPSRGKRTPAECNVLGAASAPRMQRTTRATRSASREPEAITHVQQQKFKSPVKRGTGRGSGSGSGKAKAKATAKANVADLETVAEDVDGDNAEEPVAAVPEQQAAAIGADHDIEHWRRESANSALSGTTAKTSFSQEEIAEMDGQVMIEVLPDLHQAAENMIKLLLPTDTTTRPYLLKEVRTAGSRYNKLYKSRLASLDVCKTSFTSQEFIDPGIAVRALLSVLNMREVSDGPWRPDPSFYKVNLAQMLRTTLVTIADCTTVSLDGYNAFQLLETHFKNAIAGSDFDQEAAILLRDIQIQLALMHVERFRDSPHLDPVEVITDSFFKRDADGDIYYKDIEALQMGDVDEDEIMAWTHVMTDIANEMRARFEQGGSLDAALLDCRSAYTWTQFTDHVISYFQHRNAQLDQQLATSGGFEQVMDNLRNEVESRNDARVASSKRQSIAVTGTPRKSFGKSSISALKAREQRLSGVVAVDAPVGGVLNVAQADTDVVEDRAPPPHHMPVQPVAHIQMTAPVQGQNAADNRMPPPIDDTPEQALARQGAISALHLSGFQDMQRQNAKKGKGRFIDPQPDAQRIEFDSQPSPQRTARLVKPSASSAAAPQASGSRKRRAEDEAELEDFEPTQDEGFEVDTRGNAAANARRRTAPASTSAAPPRQLPPTTNNIPPRERTPTPSPSKRARKNPGSTIPPPLPPTTASTGDVPKSELFTLAKTMAKHSRVVSLLSKPVQVRRPWTKAEENQLSALIEEHGSEGVSYATLKAKDAQEGGLLHGRGAEDMRFKARNMKVTWLLAQLPLPDNWDYVVLNRQAIDQLRRRGIEYDQPAIRQARMV</sequence>
<gene>
    <name evidence="2" type="ORF">LTR62_007683</name>
</gene>
<feature type="region of interest" description="Disordered" evidence="1">
    <location>
        <begin position="1"/>
        <end position="79"/>
    </location>
</feature>
<organism evidence="2 3">
    <name type="scientific">Meristemomyces frigidus</name>
    <dbReference type="NCBI Taxonomy" id="1508187"/>
    <lineage>
        <taxon>Eukaryota</taxon>
        <taxon>Fungi</taxon>
        <taxon>Dikarya</taxon>
        <taxon>Ascomycota</taxon>
        <taxon>Pezizomycotina</taxon>
        <taxon>Dothideomycetes</taxon>
        <taxon>Dothideomycetidae</taxon>
        <taxon>Mycosphaerellales</taxon>
        <taxon>Teratosphaeriaceae</taxon>
        <taxon>Meristemomyces</taxon>
    </lineage>
</organism>
<evidence type="ECO:0000313" key="2">
    <source>
        <dbReference type="EMBL" id="KAK5108968.1"/>
    </source>
</evidence>
<comment type="caution">
    <text evidence="2">The sequence shown here is derived from an EMBL/GenBank/DDBJ whole genome shotgun (WGS) entry which is preliminary data.</text>
</comment>
<evidence type="ECO:0000256" key="1">
    <source>
        <dbReference type="SAM" id="MobiDB-lite"/>
    </source>
</evidence>
<dbReference type="EMBL" id="JAVRRL010000074">
    <property type="protein sequence ID" value="KAK5108968.1"/>
    <property type="molecule type" value="Genomic_DNA"/>
</dbReference>
<protein>
    <recommendedName>
        <fullName evidence="4">Myb-like domain-containing protein</fullName>
    </recommendedName>
</protein>
<feature type="region of interest" description="Disordered" evidence="1">
    <location>
        <begin position="586"/>
        <end position="712"/>
    </location>
</feature>
<dbReference type="AlphaFoldDB" id="A0AAN7YM99"/>
<feature type="compositionally biased region" description="Acidic residues" evidence="1">
    <location>
        <begin position="624"/>
        <end position="640"/>
    </location>
</feature>